<dbReference type="Pfam" id="PF10387">
    <property type="entry name" value="DUF2442"/>
    <property type="match status" value="1"/>
</dbReference>
<dbReference type="Proteomes" id="UP000295727">
    <property type="component" value="Chromosome 2"/>
</dbReference>
<name>A0A4P7D0J0_9BURK</name>
<proteinExistence type="predicted"/>
<dbReference type="EMBL" id="CP038149">
    <property type="protein sequence ID" value="QBR00095.1"/>
    <property type="molecule type" value="Genomic_DNA"/>
</dbReference>
<dbReference type="AlphaFoldDB" id="A0A4P7D0J0"/>
<dbReference type="Gene3D" id="3.30.2020.40">
    <property type="entry name" value="Uncharacterised protein PF10387, DUF2442"/>
    <property type="match status" value="1"/>
</dbReference>
<keyword evidence="2" id="KW-1185">Reference proteome</keyword>
<dbReference type="RefSeq" id="WP_134753432.1">
    <property type="nucleotide sequence ID" value="NZ_CP038149.1"/>
</dbReference>
<evidence type="ECO:0000313" key="2">
    <source>
        <dbReference type="Proteomes" id="UP000295727"/>
    </source>
</evidence>
<evidence type="ECO:0000313" key="1">
    <source>
        <dbReference type="EMBL" id="QBR00095.1"/>
    </source>
</evidence>
<gene>
    <name evidence="1" type="ORF">E1956_23690</name>
</gene>
<accession>A0A4P7D0J0</accession>
<reference evidence="1 2" key="1">
    <citation type="submission" date="2019-03" db="EMBL/GenBank/DDBJ databases">
        <title>Paraburkholderia sp. 7MH5, isolated from subtropical forest soil.</title>
        <authorList>
            <person name="Gao Z.-H."/>
            <person name="Qiu L.-H."/>
        </authorList>
    </citation>
    <scope>NUCLEOTIDE SEQUENCE [LARGE SCALE GENOMIC DNA]</scope>
    <source>
        <strain evidence="1 2">7MH5</strain>
    </source>
</reference>
<protein>
    <submittedName>
        <fullName evidence="1">DUF2442 domain-containing protein</fullName>
    </submittedName>
</protein>
<dbReference type="OrthoDB" id="9807561at2"/>
<organism evidence="1 2">
    <name type="scientific">Paraburkholderia pallida</name>
    <dbReference type="NCBI Taxonomy" id="2547399"/>
    <lineage>
        <taxon>Bacteria</taxon>
        <taxon>Pseudomonadati</taxon>
        <taxon>Pseudomonadota</taxon>
        <taxon>Betaproteobacteria</taxon>
        <taxon>Burkholderiales</taxon>
        <taxon>Burkholderiaceae</taxon>
        <taxon>Paraburkholderia</taxon>
    </lineage>
</organism>
<sequence>MQPYAIDVAFDGPMMYIDLSDARAIQLPLRLFPTLDEASSEQREHLAISLDGQQLFWPELDEDMSVTTLLDALARKTMH</sequence>
<dbReference type="KEGG" id="ppai:E1956_23690"/>
<dbReference type="InterPro" id="IPR018841">
    <property type="entry name" value="DUF2442"/>
</dbReference>